<sequence>MNAPIFHLAIPVGDIPTAKAFYNEGLGCAVGRESDRAAIFNFYGHQLVAHVTHEPSAPQKGVYPRHFGMVLPDESAWEAIWQRATEKQLGCHQVPKHRFPGEVTEHRTFFLADPFHNLLEFKVYRHDEAIFGCRELVAIGDR</sequence>
<accession>U5DIN3</accession>
<name>U5DIN3_9CHRO</name>
<organism evidence="2 3">
    <name type="scientific">Rubidibacter lacunae KORDI 51-2</name>
    <dbReference type="NCBI Taxonomy" id="582515"/>
    <lineage>
        <taxon>Bacteria</taxon>
        <taxon>Bacillati</taxon>
        <taxon>Cyanobacteriota</taxon>
        <taxon>Cyanophyceae</taxon>
        <taxon>Oscillatoriophycideae</taxon>
        <taxon>Chroococcales</taxon>
        <taxon>Aphanothecaceae</taxon>
        <taxon>Rubidibacter</taxon>
    </lineage>
</organism>
<dbReference type="Gene3D" id="3.10.180.10">
    <property type="entry name" value="2,3-Dihydroxybiphenyl 1,2-Dioxygenase, domain 1"/>
    <property type="match status" value="1"/>
</dbReference>
<evidence type="ECO:0000313" key="2">
    <source>
        <dbReference type="EMBL" id="ERN40802.1"/>
    </source>
</evidence>
<dbReference type="AlphaFoldDB" id="U5DIN3"/>
<dbReference type="InParanoid" id="U5DIN3"/>
<dbReference type="SUPFAM" id="SSF54593">
    <property type="entry name" value="Glyoxalase/Bleomycin resistance protein/Dihydroxybiphenyl dioxygenase"/>
    <property type="match status" value="1"/>
</dbReference>
<dbReference type="InterPro" id="IPR029068">
    <property type="entry name" value="Glyas_Bleomycin-R_OHBP_Dase"/>
</dbReference>
<keyword evidence="2" id="KW-0560">Oxidoreductase</keyword>
<evidence type="ECO:0000259" key="1">
    <source>
        <dbReference type="PROSITE" id="PS51819"/>
    </source>
</evidence>
<dbReference type="OrthoDB" id="793940at2"/>
<dbReference type="Proteomes" id="UP000016960">
    <property type="component" value="Unassembled WGS sequence"/>
</dbReference>
<feature type="domain" description="VOC" evidence="1">
    <location>
        <begin position="4"/>
        <end position="124"/>
    </location>
</feature>
<dbReference type="InterPro" id="IPR004360">
    <property type="entry name" value="Glyas_Fos-R_dOase_dom"/>
</dbReference>
<dbReference type="PROSITE" id="PS51819">
    <property type="entry name" value="VOC"/>
    <property type="match status" value="1"/>
</dbReference>
<dbReference type="PATRIC" id="fig|582515.4.peg.3142"/>
<reference evidence="2 3" key="1">
    <citation type="submission" date="2013-05" db="EMBL/GenBank/DDBJ databases">
        <title>Draft genome sequence of Rubidibacter lacunae KORDI 51-2.</title>
        <authorList>
            <person name="Choi D.H."/>
            <person name="Noh J.H."/>
            <person name="Kwon K.-K."/>
            <person name="Lee J.-H."/>
            <person name="Ryu J.-Y."/>
        </authorList>
    </citation>
    <scope>NUCLEOTIDE SEQUENCE [LARGE SCALE GENOMIC DNA]</scope>
    <source>
        <strain evidence="2 3">KORDI 51-2</strain>
    </source>
</reference>
<dbReference type="RefSeq" id="WP_022608284.1">
    <property type="nucleotide sequence ID" value="NZ_ASSJ01000070.1"/>
</dbReference>
<dbReference type="eggNOG" id="COG3565">
    <property type="taxonomic scope" value="Bacteria"/>
</dbReference>
<gene>
    <name evidence="2" type="ORF">KR51_00027920</name>
</gene>
<dbReference type="Pfam" id="PF00903">
    <property type="entry name" value="Glyoxalase"/>
    <property type="match status" value="1"/>
</dbReference>
<dbReference type="EMBL" id="ASSJ01000070">
    <property type="protein sequence ID" value="ERN40802.1"/>
    <property type="molecule type" value="Genomic_DNA"/>
</dbReference>
<keyword evidence="2" id="KW-0223">Dioxygenase</keyword>
<dbReference type="InterPro" id="IPR037523">
    <property type="entry name" value="VOC_core"/>
</dbReference>
<dbReference type="GO" id="GO:0051213">
    <property type="term" value="F:dioxygenase activity"/>
    <property type="evidence" value="ECO:0007669"/>
    <property type="project" value="UniProtKB-KW"/>
</dbReference>
<protein>
    <submittedName>
        <fullName evidence="2">Putative dioxygenase of extradiol dioxygenase family</fullName>
    </submittedName>
</protein>
<keyword evidence="3" id="KW-1185">Reference proteome</keyword>
<evidence type="ECO:0000313" key="3">
    <source>
        <dbReference type="Proteomes" id="UP000016960"/>
    </source>
</evidence>
<comment type="caution">
    <text evidence="2">The sequence shown here is derived from an EMBL/GenBank/DDBJ whole genome shotgun (WGS) entry which is preliminary data.</text>
</comment>
<dbReference type="PANTHER" id="PTHR39434">
    <property type="match status" value="1"/>
</dbReference>
<proteinExistence type="predicted"/>
<dbReference type="PANTHER" id="PTHR39434:SF1">
    <property type="entry name" value="VOC DOMAIN-CONTAINING PROTEIN"/>
    <property type="match status" value="1"/>
</dbReference>